<protein>
    <recommendedName>
        <fullName evidence="3">Carboxylesterase type B domain-containing protein</fullName>
    </recommendedName>
</protein>
<dbReference type="Proteomes" id="UP000762676">
    <property type="component" value="Unassembled WGS sequence"/>
</dbReference>
<dbReference type="Gene3D" id="3.40.50.1820">
    <property type="entry name" value="alpha/beta hydrolase"/>
    <property type="match status" value="1"/>
</dbReference>
<comment type="caution">
    <text evidence="1">The sequence shown here is derived from an EMBL/GenBank/DDBJ whole genome shotgun (WGS) entry which is preliminary data.</text>
</comment>
<accession>A0AAV4HMK2</accession>
<evidence type="ECO:0000313" key="2">
    <source>
        <dbReference type="Proteomes" id="UP000762676"/>
    </source>
</evidence>
<evidence type="ECO:0000313" key="1">
    <source>
        <dbReference type="EMBL" id="GFR99412.1"/>
    </source>
</evidence>
<dbReference type="EMBL" id="BMAT01005762">
    <property type="protein sequence ID" value="GFR99412.1"/>
    <property type="molecule type" value="Genomic_DNA"/>
</dbReference>
<evidence type="ECO:0008006" key="3">
    <source>
        <dbReference type="Google" id="ProtNLM"/>
    </source>
</evidence>
<reference evidence="1 2" key="1">
    <citation type="journal article" date="2021" name="Elife">
        <title>Chloroplast acquisition without the gene transfer in kleptoplastic sea slugs, Plakobranchus ocellatus.</title>
        <authorList>
            <person name="Maeda T."/>
            <person name="Takahashi S."/>
            <person name="Yoshida T."/>
            <person name="Shimamura S."/>
            <person name="Takaki Y."/>
            <person name="Nagai Y."/>
            <person name="Toyoda A."/>
            <person name="Suzuki Y."/>
            <person name="Arimoto A."/>
            <person name="Ishii H."/>
            <person name="Satoh N."/>
            <person name="Nishiyama T."/>
            <person name="Hasebe M."/>
            <person name="Maruyama T."/>
            <person name="Minagawa J."/>
            <person name="Obokata J."/>
            <person name="Shigenobu S."/>
        </authorList>
    </citation>
    <scope>NUCLEOTIDE SEQUENCE [LARGE SCALE GENOMIC DNA]</scope>
</reference>
<keyword evidence="2" id="KW-1185">Reference proteome</keyword>
<dbReference type="InterPro" id="IPR029058">
    <property type="entry name" value="AB_hydrolase_fold"/>
</dbReference>
<name>A0AAV4HMK2_9GAST</name>
<dbReference type="AlphaFoldDB" id="A0AAV4HMK2"/>
<gene>
    <name evidence="1" type="ORF">ElyMa_002792300</name>
</gene>
<dbReference type="SUPFAM" id="SSF53474">
    <property type="entry name" value="alpha/beta-Hydrolases"/>
    <property type="match status" value="1"/>
</dbReference>
<proteinExistence type="predicted"/>
<sequence length="123" mass="13757">MSTCQLSQYLNRTPLSPKAVRLPLDHDALTTLSTCYCSFQAWISKGSCAIYPRPQVVGISCLWDTLERARLDLRVDSQAQDTGRLYYTYYGIPYGEAPVGSRRFKPPVAFRGTGANRVVTSDE</sequence>
<organism evidence="1 2">
    <name type="scientific">Elysia marginata</name>
    <dbReference type="NCBI Taxonomy" id="1093978"/>
    <lineage>
        <taxon>Eukaryota</taxon>
        <taxon>Metazoa</taxon>
        <taxon>Spiralia</taxon>
        <taxon>Lophotrochozoa</taxon>
        <taxon>Mollusca</taxon>
        <taxon>Gastropoda</taxon>
        <taxon>Heterobranchia</taxon>
        <taxon>Euthyneura</taxon>
        <taxon>Panpulmonata</taxon>
        <taxon>Sacoglossa</taxon>
        <taxon>Placobranchoidea</taxon>
        <taxon>Plakobranchidae</taxon>
        <taxon>Elysia</taxon>
    </lineage>
</organism>